<evidence type="ECO:0000313" key="3">
    <source>
        <dbReference type="Proteomes" id="UP000193553"/>
    </source>
</evidence>
<dbReference type="Proteomes" id="UP000193553">
    <property type="component" value="Unassembled WGS sequence"/>
</dbReference>
<proteinExistence type="predicted"/>
<dbReference type="EMBL" id="NAFK01000178">
    <property type="protein sequence ID" value="OSJ20290.1"/>
    <property type="molecule type" value="Genomic_DNA"/>
</dbReference>
<accession>A0A1X3F8D6</accession>
<keyword evidence="4" id="KW-1185">Reference proteome</keyword>
<organism evidence="1 3">
    <name type="scientific">Bradyrhizobium canariense</name>
    <dbReference type="NCBI Taxonomy" id="255045"/>
    <lineage>
        <taxon>Bacteria</taxon>
        <taxon>Pseudomonadati</taxon>
        <taxon>Pseudomonadota</taxon>
        <taxon>Alphaproteobacteria</taxon>
        <taxon>Hyphomicrobiales</taxon>
        <taxon>Nitrobacteraceae</taxon>
        <taxon>Bradyrhizobium</taxon>
    </lineage>
</organism>
<evidence type="ECO:0000313" key="4">
    <source>
        <dbReference type="Proteomes" id="UP000193884"/>
    </source>
</evidence>
<reference evidence="3 4" key="1">
    <citation type="submission" date="2017-03" db="EMBL/GenBank/DDBJ databases">
        <title>Whole genome sequences of fourteen strains of Bradyrhizobium canariense and one strain of Bradyrhizobium japonicum isolated from Lupinus (Papilionoideae: Genisteae) species in Algeria.</title>
        <authorList>
            <person name="Crovadore J."/>
            <person name="Chekireb D."/>
            <person name="Brachmann A."/>
            <person name="Chablais R."/>
            <person name="Cochard B."/>
            <person name="Lefort F."/>
        </authorList>
    </citation>
    <scope>NUCLEOTIDE SEQUENCE [LARGE SCALE GENOMIC DNA]</scope>
    <source>
        <strain evidence="1 3">UBMA195</strain>
        <strain evidence="2 4">UBMAN05</strain>
    </source>
</reference>
<comment type="caution">
    <text evidence="1">The sequence shown here is derived from an EMBL/GenBank/DDBJ whole genome shotgun (WGS) entry which is preliminary data.</text>
</comment>
<dbReference type="AlphaFoldDB" id="A0A1X3F8D6"/>
<gene>
    <name evidence="2" type="ORF">BST63_37700</name>
    <name evidence="1" type="ORF">BSZ18_27875</name>
</gene>
<name>A0A1X3F8D6_9BRAD</name>
<evidence type="ECO:0000313" key="1">
    <source>
        <dbReference type="EMBL" id="OSJ04595.1"/>
    </source>
</evidence>
<evidence type="ECO:0000313" key="2">
    <source>
        <dbReference type="EMBL" id="OSJ20290.1"/>
    </source>
</evidence>
<dbReference type="EMBL" id="NAFI01000184">
    <property type="protein sequence ID" value="OSJ04595.1"/>
    <property type="molecule type" value="Genomic_DNA"/>
</dbReference>
<sequence>MRKLHEWRAAQSLDRGLTGSLLCPHAKDTSGAVREFQDMAGAVPRSGEFFVTFVGDFGGPPEAYAR</sequence>
<protein>
    <submittedName>
        <fullName evidence="1">Uncharacterized protein</fullName>
    </submittedName>
</protein>
<dbReference type="Proteomes" id="UP000193884">
    <property type="component" value="Unassembled WGS sequence"/>
</dbReference>